<proteinExistence type="predicted"/>
<keyword evidence="1" id="KW-0347">Helicase</keyword>
<gene>
    <name evidence="1" type="ORF">PACLA_8A057080</name>
</gene>
<keyword evidence="1" id="KW-0547">Nucleotide-binding</keyword>
<sequence>MGLAISLISDVEEKVWYHKCSSRGKNCNKTSLVEHGGCSIWYDELQYLADVEDHLGVSIPECGSDMVVAQNEFDGKVIYGAKRNKSGHLFVNHVLELEPSVVELAELEYQAQTSFFKLKRKKWTAVH</sequence>
<keyword evidence="1" id="KW-0067">ATP-binding</keyword>
<name>A0A7D9E635_PARCT</name>
<protein>
    <submittedName>
        <fullName evidence="1">ATP-dependent RNA helicase DDX1-like</fullName>
    </submittedName>
</protein>
<dbReference type="Proteomes" id="UP001152795">
    <property type="component" value="Unassembled WGS sequence"/>
</dbReference>
<accession>A0A7D9E635</accession>
<dbReference type="OrthoDB" id="1735at2759"/>
<organism evidence="1 2">
    <name type="scientific">Paramuricea clavata</name>
    <name type="common">Red gorgonian</name>
    <name type="synonym">Violescent sea-whip</name>
    <dbReference type="NCBI Taxonomy" id="317549"/>
    <lineage>
        <taxon>Eukaryota</taxon>
        <taxon>Metazoa</taxon>
        <taxon>Cnidaria</taxon>
        <taxon>Anthozoa</taxon>
        <taxon>Octocorallia</taxon>
        <taxon>Malacalcyonacea</taxon>
        <taxon>Plexauridae</taxon>
        <taxon>Paramuricea</taxon>
    </lineage>
</organism>
<evidence type="ECO:0000313" key="2">
    <source>
        <dbReference type="Proteomes" id="UP001152795"/>
    </source>
</evidence>
<reference evidence="1" key="1">
    <citation type="submission" date="2020-04" db="EMBL/GenBank/DDBJ databases">
        <authorList>
            <person name="Alioto T."/>
            <person name="Alioto T."/>
            <person name="Gomez Garrido J."/>
        </authorList>
    </citation>
    <scope>NUCLEOTIDE SEQUENCE</scope>
    <source>
        <strain evidence="1">A484AB</strain>
    </source>
</reference>
<evidence type="ECO:0000313" key="1">
    <source>
        <dbReference type="EMBL" id="CAB4002668.1"/>
    </source>
</evidence>
<dbReference type="AlphaFoldDB" id="A0A7D9E635"/>
<dbReference type="GO" id="GO:0004386">
    <property type="term" value="F:helicase activity"/>
    <property type="evidence" value="ECO:0007669"/>
    <property type="project" value="UniProtKB-KW"/>
</dbReference>
<keyword evidence="2" id="KW-1185">Reference proteome</keyword>
<dbReference type="EMBL" id="CACRXK020004415">
    <property type="protein sequence ID" value="CAB4002668.1"/>
    <property type="molecule type" value="Genomic_DNA"/>
</dbReference>
<comment type="caution">
    <text evidence="1">The sequence shown here is derived from an EMBL/GenBank/DDBJ whole genome shotgun (WGS) entry which is preliminary data.</text>
</comment>
<keyword evidence="1" id="KW-0378">Hydrolase</keyword>